<protein>
    <recommendedName>
        <fullName evidence="4">Chitobiosyldiphosphodolichol beta-mannosyltransferase</fullName>
        <ecNumber evidence="3">2.4.1.142</ecNumber>
    </recommendedName>
    <alternativeName>
        <fullName evidence="12">Asparagine-linked glycosylation protein 1</fullName>
    </alternativeName>
</protein>
<evidence type="ECO:0000256" key="9">
    <source>
        <dbReference type="ARBA" id="ARBA00022989"/>
    </source>
</evidence>
<evidence type="ECO:0000313" key="14">
    <source>
        <dbReference type="EMBL" id="VVT53319.1"/>
    </source>
</evidence>
<evidence type="ECO:0000256" key="12">
    <source>
        <dbReference type="ARBA" id="ARBA00030745"/>
    </source>
</evidence>
<sequence>MELSPVGVFFVIVYLSIPFVLYIFQRLAEPSDDLLHRRKRTIVLVLGDLARSPRMLNHARSLAQGGLDVDLCGYDEGNKILPEIANSPRIAIHRIPAIINSANLPFVLFAIKKVLLQHILLLKLLWSLRGADFLLVQNPPSIPTLGIARFFVVFLSRPTKLIIDWHNLGYSILALKFSKPKDSFDDAAVSKHPLVWLYRWYEKFFGYHAYCHFTVSIHMGEVLRNRFKMKAKRILPLYDRPALQFHPLSFEEKKAVFANHSKDIFDGMGPSTQEKIIITSTSYTPDEDIYMLLEALKLYDTRKSELDSAVIPNGGSSVPKPKKKTLPRLRVIITGKGPLKSEIEEYVENKLKLSSISIHMPWLAAEDYPLVLGTADVGVSLHLSSSGVDLPMKAVDMFGVGVPVISVTYPALSELVRDKVNGLHVKTAQDITDSFEKLFVDDELYDTVKAGAMRETRIKWDHEWNKKVGPLFGIGEYRQRNDDEVSESSSSSSSGF</sequence>
<evidence type="ECO:0000256" key="8">
    <source>
        <dbReference type="ARBA" id="ARBA00022824"/>
    </source>
</evidence>
<evidence type="ECO:0000256" key="11">
    <source>
        <dbReference type="ARBA" id="ARBA00024899"/>
    </source>
</evidence>
<accession>A0A5E8BS23</accession>
<comment type="pathway">
    <text evidence="2">Protein modification; protein glycosylation.</text>
</comment>
<dbReference type="AlphaFoldDB" id="A0A5E8BS23"/>
<dbReference type="RefSeq" id="XP_031854122.1">
    <property type="nucleotide sequence ID" value="XM_031998231.1"/>
</dbReference>
<dbReference type="PANTHER" id="PTHR13036">
    <property type="entry name" value="BETA1,4 MANNOSYLTRANSFERASE"/>
    <property type="match status" value="1"/>
</dbReference>
<evidence type="ECO:0000256" key="5">
    <source>
        <dbReference type="ARBA" id="ARBA00022676"/>
    </source>
</evidence>
<dbReference type="OrthoDB" id="614844at2759"/>
<keyword evidence="10 13" id="KW-0472">Membrane</keyword>
<evidence type="ECO:0000256" key="13">
    <source>
        <dbReference type="SAM" id="Phobius"/>
    </source>
</evidence>
<dbReference type="EMBL" id="CABVLU010000003">
    <property type="protein sequence ID" value="VVT53319.1"/>
    <property type="molecule type" value="Genomic_DNA"/>
</dbReference>
<evidence type="ECO:0000256" key="10">
    <source>
        <dbReference type="ARBA" id="ARBA00023136"/>
    </source>
</evidence>
<dbReference type="InterPro" id="IPR026051">
    <property type="entry name" value="ALG1-like"/>
</dbReference>
<comment type="subcellular location">
    <subcellularLocation>
        <location evidence="1">Endoplasmic reticulum membrane</location>
        <topology evidence="1">Single-pass membrane protein</topology>
    </subcellularLocation>
</comment>
<dbReference type="Proteomes" id="UP000398389">
    <property type="component" value="Unassembled WGS sequence"/>
</dbReference>
<name>A0A5E8BS23_9ASCO</name>
<comment type="function">
    <text evidence="11">Participates in the formation of the lipid-linked precursor oligosaccharide for N-glycosylation. Involved in assembling the dolichol-pyrophosphate-GlcNAc(2)-Man(5) intermediate on the cytoplasmic surface of the ER.</text>
</comment>
<keyword evidence="15" id="KW-1185">Reference proteome</keyword>
<evidence type="ECO:0000256" key="3">
    <source>
        <dbReference type="ARBA" id="ARBA00012611"/>
    </source>
</evidence>
<keyword evidence="9 13" id="KW-1133">Transmembrane helix</keyword>
<dbReference type="Gene3D" id="3.40.50.2000">
    <property type="entry name" value="Glycogen Phosphorylase B"/>
    <property type="match status" value="1"/>
</dbReference>
<proteinExistence type="predicted"/>
<dbReference type="EC" id="2.4.1.142" evidence="3"/>
<dbReference type="GO" id="GO:0004578">
    <property type="term" value="F:chitobiosyldiphosphodolichol beta-mannosyltransferase activity"/>
    <property type="evidence" value="ECO:0007669"/>
    <property type="project" value="UniProtKB-EC"/>
</dbReference>
<dbReference type="UniPathway" id="UPA00378"/>
<dbReference type="GeneID" id="43582331"/>
<keyword evidence="7 13" id="KW-0812">Transmembrane</keyword>
<dbReference type="GO" id="GO:0005789">
    <property type="term" value="C:endoplasmic reticulum membrane"/>
    <property type="evidence" value="ECO:0007669"/>
    <property type="project" value="UniProtKB-SubCell"/>
</dbReference>
<evidence type="ECO:0000256" key="7">
    <source>
        <dbReference type="ARBA" id="ARBA00022692"/>
    </source>
</evidence>
<evidence type="ECO:0000256" key="6">
    <source>
        <dbReference type="ARBA" id="ARBA00022679"/>
    </source>
</evidence>
<reference evidence="14 15" key="1">
    <citation type="submission" date="2019-09" db="EMBL/GenBank/DDBJ databases">
        <authorList>
            <person name="Brejova B."/>
        </authorList>
    </citation>
    <scope>NUCLEOTIDE SEQUENCE [LARGE SCALE GENOMIC DNA]</scope>
</reference>
<keyword evidence="8" id="KW-0256">Endoplasmic reticulum</keyword>
<dbReference type="Pfam" id="PF13692">
    <property type="entry name" value="Glyco_trans_1_4"/>
    <property type="match status" value="1"/>
</dbReference>
<dbReference type="SUPFAM" id="SSF53756">
    <property type="entry name" value="UDP-Glycosyltransferase/glycogen phosphorylase"/>
    <property type="match status" value="1"/>
</dbReference>
<evidence type="ECO:0000313" key="15">
    <source>
        <dbReference type="Proteomes" id="UP000398389"/>
    </source>
</evidence>
<feature type="transmembrane region" description="Helical" evidence="13">
    <location>
        <begin position="6"/>
        <end position="24"/>
    </location>
</feature>
<evidence type="ECO:0000256" key="2">
    <source>
        <dbReference type="ARBA" id="ARBA00004922"/>
    </source>
</evidence>
<evidence type="ECO:0000256" key="4">
    <source>
        <dbReference type="ARBA" id="ARBA00015841"/>
    </source>
</evidence>
<organism evidence="14 15">
    <name type="scientific">Magnusiomyces paraingens</name>
    <dbReference type="NCBI Taxonomy" id="2606893"/>
    <lineage>
        <taxon>Eukaryota</taxon>
        <taxon>Fungi</taxon>
        <taxon>Dikarya</taxon>
        <taxon>Ascomycota</taxon>
        <taxon>Saccharomycotina</taxon>
        <taxon>Dipodascomycetes</taxon>
        <taxon>Dipodascales</taxon>
        <taxon>Dipodascaceae</taxon>
        <taxon>Magnusiomyces</taxon>
    </lineage>
</organism>
<evidence type="ECO:0000256" key="1">
    <source>
        <dbReference type="ARBA" id="ARBA00004389"/>
    </source>
</evidence>
<gene>
    <name evidence="14" type="ORF">SAPINGB_P003513</name>
</gene>
<dbReference type="PANTHER" id="PTHR13036:SF0">
    <property type="entry name" value="CHITOBIOSYLDIPHOSPHODOLICHOL BETA-MANNOSYLTRANSFERASE"/>
    <property type="match status" value="1"/>
</dbReference>
<keyword evidence="5" id="KW-0328">Glycosyltransferase</keyword>
<keyword evidence="6" id="KW-0808">Transferase</keyword>